<feature type="compositionally biased region" description="Pro residues" evidence="1">
    <location>
        <begin position="890"/>
        <end position="911"/>
    </location>
</feature>
<evidence type="ECO:0000256" key="1">
    <source>
        <dbReference type="SAM" id="MobiDB-lite"/>
    </source>
</evidence>
<dbReference type="CDD" id="cd06257">
    <property type="entry name" value="DnaJ"/>
    <property type="match status" value="1"/>
</dbReference>
<dbReference type="Pfam" id="PF02181">
    <property type="entry name" value="FH2"/>
    <property type="match status" value="1"/>
</dbReference>
<dbReference type="SUPFAM" id="SSF48371">
    <property type="entry name" value="ARM repeat"/>
    <property type="match status" value="1"/>
</dbReference>
<feature type="region of interest" description="Disordered" evidence="1">
    <location>
        <begin position="941"/>
        <end position="962"/>
    </location>
</feature>
<dbReference type="Pfam" id="PF00226">
    <property type="entry name" value="DnaJ"/>
    <property type="match status" value="1"/>
</dbReference>
<feature type="region of interest" description="Disordered" evidence="1">
    <location>
        <begin position="1"/>
        <end position="30"/>
    </location>
</feature>
<dbReference type="Gene3D" id="1.20.58.2220">
    <property type="entry name" value="Formin, FH2 domain"/>
    <property type="match status" value="1"/>
</dbReference>
<dbReference type="Gene3D" id="1.25.10.10">
    <property type="entry name" value="Leucine-rich Repeat Variant"/>
    <property type="match status" value="1"/>
</dbReference>
<dbReference type="InterPro" id="IPR001623">
    <property type="entry name" value="DnaJ_domain"/>
</dbReference>
<dbReference type="Gene3D" id="1.10.287.110">
    <property type="entry name" value="DnaJ domain"/>
    <property type="match status" value="1"/>
</dbReference>
<evidence type="ECO:0000259" key="3">
    <source>
        <dbReference type="PROSITE" id="PS51444"/>
    </source>
</evidence>
<dbReference type="PRINTS" id="PR00625">
    <property type="entry name" value="JDOMAIN"/>
</dbReference>
<dbReference type="Pfam" id="PF10152">
    <property type="entry name" value="CCDC53"/>
    <property type="match status" value="1"/>
</dbReference>
<feature type="domain" description="FH2" evidence="3">
    <location>
        <begin position="958"/>
        <end position="1193"/>
    </location>
</feature>
<accession>A0A8J2S4S6</accession>
<feature type="compositionally biased region" description="Pro residues" evidence="1">
    <location>
        <begin position="949"/>
        <end position="962"/>
    </location>
</feature>
<dbReference type="SUPFAM" id="SSF101447">
    <property type="entry name" value="Formin homology 2 domain (FH2 domain)"/>
    <property type="match status" value="1"/>
</dbReference>
<keyword evidence="5" id="KW-1185">Reference proteome</keyword>
<dbReference type="PROSITE" id="PS51444">
    <property type="entry name" value="FH2"/>
    <property type="match status" value="1"/>
</dbReference>
<dbReference type="InterPro" id="IPR010472">
    <property type="entry name" value="FH3_dom"/>
</dbReference>
<dbReference type="InterPro" id="IPR016024">
    <property type="entry name" value="ARM-type_fold"/>
</dbReference>
<feature type="region of interest" description="Disordered" evidence="1">
    <location>
        <begin position="880"/>
        <end position="913"/>
    </location>
</feature>
<evidence type="ECO:0000259" key="2">
    <source>
        <dbReference type="PROSITE" id="PS50076"/>
    </source>
</evidence>
<sequence>MAAAPPPTDEARGAETTTPPALDPNSPEAQSAELLNAVVGQIFSTRRPRDVCAGAASAFKSVAKGFALGVATLIAAPAAAAYNQPPEEEQQPQPQQTQLQRLGTMAGAVGAGIAGAVLLPLAGAVVGFVQVVRGAWNTPSAVYHCVTGDQVWDAEEREWKDKERYVLAEEAARVRAEAEAEGVDVPAALLMSGSSTTSTSSTPARRPSRKVASLEYYDLLQIEPNANEAQIKKAYYRQARNCHPDKCGDDPDAAAAFQKLSHAYRVLSDVQLRAAYDRDGADATQDVGFEYDPAVFFGALFGSQRFEPFVGELALAQISATLTKRGGAADAAARAMRQNRQSQQVDDEMSKAIGLGLKEVRSHGDVKQRGREVALATTLAASIQSFVDGDEASFSAWCVNEAHDLAVADHEGLTRGALVLALARGYSCGADEWLGSVDTPLGLGSILPAAKLDAFKNMAYASAARAGASGLYAAKQLADASEKAQKRSQQSEPEPASREDLLELSISQLKKLARENDVDVSMCLEKAHIVDALVLVKVPLPADHPKRIANTPKSPEEEMKAKMPVFLDAMLRVSLVDVYETLRKVVHRVLADESVDMDARRRRAAALKLFADALHAASSEVSSDIATDVEPEKRFEHAMNVTMAAAMGQEMSEGHGHAAVVAALHYFRAATGEGAAFEGLVQAVGDATAATALRRDVLLFVNTLVNAAPDLADRAELRAQLHSAGLGRALAGVAAAVGGGGADADAAAAEELEAQLRVYEAVAADDAQRVAAAAGAEGEALRLDDEAALLKAWTARATRRGAGKEARALARYLACLPLDDARGRDTLAAIVRDVHRRALGARDDFDAGLDDIRRVVDWRRALDERARSLADATAALDRARARAAGAAPPAAAPPPTAPPPTAPPPAAPPPTGDVARFERMLRAGVPRPAVEHRMRLEGVDPARLSGAPEPAPAPAPAPTPAPAAGPALRALFWTVVPPERATETVWRNLDAASVRVDARALAAAFARAPAGGARARAEGGGGAPAAPLRLLDAKAEQRAAIALARVRLGDAAIVEAVLACDADALAPARLELVLRAAPSDAEAAAALAVAPGDAPRLSRASQFHRALAARVPDAARRLEGLSFAQRVEQSTRNLNDDFRVLARACEQIGRSERLARLLERVLALGNALNAGSARGGARGFLVTDLPRAPDYTR</sequence>
<dbReference type="InterPro" id="IPR052423">
    <property type="entry name" value="EMIR"/>
</dbReference>
<feature type="compositionally biased region" description="Low complexity" evidence="1">
    <location>
        <begin position="880"/>
        <end position="889"/>
    </location>
</feature>
<dbReference type="SMART" id="SM01139">
    <property type="entry name" value="Drf_FH3"/>
    <property type="match status" value="1"/>
</dbReference>
<evidence type="ECO:0000313" key="5">
    <source>
        <dbReference type="Proteomes" id="UP000789595"/>
    </source>
</evidence>
<dbReference type="InterPro" id="IPR019309">
    <property type="entry name" value="WASHC3"/>
</dbReference>
<reference evidence="4" key="1">
    <citation type="submission" date="2021-11" db="EMBL/GenBank/DDBJ databases">
        <authorList>
            <consortium name="Genoscope - CEA"/>
            <person name="William W."/>
        </authorList>
    </citation>
    <scope>NUCLEOTIDE SEQUENCE</scope>
</reference>
<dbReference type="OrthoDB" id="10250354at2759"/>
<protein>
    <recommendedName>
        <fullName evidence="6">J domain-containing protein</fullName>
    </recommendedName>
</protein>
<dbReference type="SMART" id="SM00271">
    <property type="entry name" value="DnaJ"/>
    <property type="match status" value="1"/>
</dbReference>
<dbReference type="InterPro" id="IPR026894">
    <property type="entry name" value="DnaJ_X"/>
</dbReference>
<dbReference type="EMBL" id="CAKKNE010000001">
    <property type="protein sequence ID" value="CAH0364318.1"/>
    <property type="molecule type" value="Genomic_DNA"/>
</dbReference>
<evidence type="ECO:0000313" key="4">
    <source>
        <dbReference type="EMBL" id="CAH0364318.1"/>
    </source>
</evidence>
<dbReference type="InterPro" id="IPR036869">
    <property type="entry name" value="J_dom_sf"/>
</dbReference>
<dbReference type="InterPro" id="IPR042201">
    <property type="entry name" value="FH2_Formin_sf"/>
</dbReference>
<organism evidence="4 5">
    <name type="scientific">Pelagomonas calceolata</name>
    <dbReference type="NCBI Taxonomy" id="35677"/>
    <lineage>
        <taxon>Eukaryota</taxon>
        <taxon>Sar</taxon>
        <taxon>Stramenopiles</taxon>
        <taxon>Ochrophyta</taxon>
        <taxon>Pelagophyceae</taxon>
        <taxon>Pelagomonadales</taxon>
        <taxon>Pelagomonadaceae</taxon>
        <taxon>Pelagomonas</taxon>
    </lineage>
</organism>
<comment type="caution">
    <text evidence="4">The sequence shown here is derived from an EMBL/GenBank/DDBJ whole genome shotgun (WGS) entry which is preliminary data.</text>
</comment>
<dbReference type="PANTHER" id="PTHR44094:SF8">
    <property type="entry name" value="DNAJ HEAT SHOCK N-TERMINAL DOMAIN-CONTAINING PROTEIN-RELATED"/>
    <property type="match status" value="1"/>
</dbReference>
<dbReference type="InterPro" id="IPR011989">
    <property type="entry name" value="ARM-like"/>
</dbReference>
<feature type="domain" description="J" evidence="2">
    <location>
        <begin position="215"/>
        <end position="280"/>
    </location>
</feature>
<dbReference type="GO" id="GO:0071203">
    <property type="term" value="C:WASH complex"/>
    <property type="evidence" value="ECO:0007669"/>
    <property type="project" value="InterPro"/>
</dbReference>
<dbReference type="Proteomes" id="UP000789595">
    <property type="component" value="Unassembled WGS sequence"/>
</dbReference>
<dbReference type="GO" id="GO:0003779">
    <property type="term" value="F:actin binding"/>
    <property type="evidence" value="ECO:0007669"/>
    <property type="project" value="InterPro"/>
</dbReference>
<dbReference type="Pfam" id="PF06367">
    <property type="entry name" value="Drf_FH3"/>
    <property type="match status" value="1"/>
</dbReference>
<proteinExistence type="predicted"/>
<gene>
    <name evidence="4" type="ORF">PECAL_1P06740</name>
</gene>
<dbReference type="InterPro" id="IPR015425">
    <property type="entry name" value="FH2_Formin"/>
</dbReference>
<dbReference type="PANTHER" id="PTHR44094">
    <property type="entry name" value="DNAJ HEAT SHOCK N-TERMINAL DOMAIN-CONTAINING PROTEIN"/>
    <property type="match status" value="1"/>
</dbReference>
<name>A0A8J2S4S6_9STRA</name>
<dbReference type="AlphaFoldDB" id="A0A8J2S4S6"/>
<evidence type="ECO:0008006" key="6">
    <source>
        <dbReference type="Google" id="ProtNLM"/>
    </source>
</evidence>
<dbReference type="Pfam" id="PF14308">
    <property type="entry name" value="DnaJ-X"/>
    <property type="match status" value="1"/>
</dbReference>
<dbReference type="PROSITE" id="PS50076">
    <property type="entry name" value="DNAJ_2"/>
    <property type="match status" value="1"/>
</dbReference>
<dbReference type="SUPFAM" id="SSF46565">
    <property type="entry name" value="Chaperone J-domain"/>
    <property type="match status" value="1"/>
</dbReference>